<feature type="domain" description="Penicillin-binding protein transpeptidase" evidence="1">
    <location>
        <begin position="207"/>
        <end position="512"/>
    </location>
</feature>
<dbReference type="EMBL" id="HF563609">
    <property type="protein sequence ID" value="CDI40727.1"/>
    <property type="molecule type" value="Genomic_DNA"/>
</dbReference>
<keyword evidence="3" id="KW-1185">Reference proteome</keyword>
<evidence type="ECO:0000259" key="1">
    <source>
        <dbReference type="Pfam" id="PF00905"/>
    </source>
</evidence>
<dbReference type="KEGG" id="tae:TepiRe1_1534"/>
<dbReference type="SUPFAM" id="SSF56519">
    <property type="entry name" value="Penicillin binding protein dimerisation domain"/>
    <property type="match status" value="1"/>
</dbReference>
<dbReference type="InterPro" id="IPR012338">
    <property type="entry name" value="Beta-lactam/transpept-like"/>
</dbReference>
<protein>
    <submittedName>
        <fullName evidence="2">Penicillin-binding protein transpeptidase</fullName>
    </submittedName>
</protein>
<dbReference type="STRING" id="1209989.TepRe1_1422"/>
<dbReference type="GO" id="GO:0005886">
    <property type="term" value="C:plasma membrane"/>
    <property type="evidence" value="ECO:0007669"/>
    <property type="project" value="TreeGrafter"/>
</dbReference>
<dbReference type="InterPro" id="IPR001460">
    <property type="entry name" value="PCN-bd_Tpept"/>
</dbReference>
<evidence type="ECO:0000313" key="2">
    <source>
        <dbReference type="EMBL" id="CDI40727.1"/>
    </source>
</evidence>
<dbReference type="eggNOG" id="COG0768">
    <property type="taxonomic scope" value="Bacteria"/>
</dbReference>
<name>U4Q8W0_TEPAE</name>
<dbReference type="Pfam" id="PF00905">
    <property type="entry name" value="Transpeptidase"/>
    <property type="match status" value="1"/>
</dbReference>
<dbReference type="GO" id="GO:0071555">
    <property type="term" value="P:cell wall organization"/>
    <property type="evidence" value="ECO:0007669"/>
    <property type="project" value="TreeGrafter"/>
</dbReference>
<accession>U4Q8W0</accession>
<dbReference type="GO" id="GO:0008658">
    <property type="term" value="F:penicillin binding"/>
    <property type="evidence" value="ECO:0007669"/>
    <property type="project" value="InterPro"/>
</dbReference>
<evidence type="ECO:0000313" key="3">
    <source>
        <dbReference type="Proteomes" id="UP000010802"/>
    </source>
</evidence>
<gene>
    <name evidence="2" type="ordered locus">TEPIRE1_1534</name>
</gene>
<dbReference type="HOGENOM" id="CLU_009289_6_3_9"/>
<dbReference type="InterPro" id="IPR036138">
    <property type="entry name" value="PBP_dimer_sf"/>
</dbReference>
<proteinExistence type="predicted"/>
<dbReference type="Proteomes" id="UP000010802">
    <property type="component" value="Chromosome"/>
</dbReference>
<sequence length="518" mass="56971">MFFSVAVMCMMLIFRLFYIQIVRGPFLTHESFLQKTSGIGEKVRGQIFDRNGKPLTGTYSSSYAIISPNWLTLSEKQLLIKENILNSIDDDDVKNISVTPENQDVLYDLKDKTPGIFIYDKNTRYGPTALATHVVGFEGETGIEKTFDSFLSSDIESGYVYNDGLGQPIAGLTLNEQMSETWGVKLTIDRDFQKIVEDVMDKSIESGAVVVIEPKSGEILAMASRPNYKQFQLEQYLNQENAPLINRAVESYAPGSIFKIVILSAALEEKITQLDEIFYCSGFEKVGENIFKCSSYERSGHGEITLKDALAFSCNSVFIQLGIRLGKDKILEYASLFGLGEKTLIGLPEEKGGSLPSKDEVFYQDLGNLSIGQGAIGITPIQAAQIILTIVNDGVTKKPILIKEIIDQDGDTPVFNVADAKPERILSPETAKKVREALEAAAEYGTGESANPRNNRRIGGKTGTAEIESQASHAWFVGYYPADAPELVMSVFVEHGGSGSAIAAPIFKEIIERISVIR</sequence>
<dbReference type="AlphaFoldDB" id="U4Q8W0"/>
<dbReference type="SUPFAM" id="SSF56601">
    <property type="entry name" value="beta-lactamase/transpeptidase-like"/>
    <property type="match status" value="1"/>
</dbReference>
<reference evidence="3" key="1">
    <citation type="journal article" date="2013" name="Genome Announc.">
        <title>First genome sequence of a syntrophic acetate-oxidizing bacterium, Tepidanaerobacter acetatoxydans strain Re1.</title>
        <authorList>
            <person name="Manzoor S."/>
            <person name="Bongcam-Rudloff E."/>
            <person name="Schnurer A."/>
            <person name="Muller B."/>
        </authorList>
    </citation>
    <scope>NUCLEOTIDE SEQUENCE [LARGE SCALE GENOMIC DNA]</scope>
    <source>
        <strain evidence="3">Re1</strain>
    </source>
</reference>
<dbReference type="Gene3D" id="3.90.1310.10">
    <property type="entry name" value="Penicillin-binding protein 2a (Domain 2)"/>
    <property type="match status" value="1"/>
</dbReference>
<dbReference type="InterPro" id="IPR050515">
    <property type="entry name" value="Beta-lactam/transpept"/>
</dbReference>
<dbReference type="Gene3D" id="3.40.710.10">
    <property type="entry name" value="DD-peptidase/beta-lactamase superfamily"/>
    <property type="match status" value="1"/>
</dbReference>
<dbReference type="PANTHER" id="PTHR30627">
    <property type="entry name" value="PEPTIDOGLYCAN D,D-TRANSPEPTIDASE"/>
    <property type="match status" value="1"/>
</dbReference>
<organism evidence="2 3">
    <name type="scientific">Tepidanaerobacter acetatoxydans (strain DSM 21804 / JCM 16047 / Re1)</name>
    <dbReference type="NCBI Taxonomy" id="1209989"/>
    <lineage>
        <taxon>Bacteria</taxon>
        <taxon>Bacillati</taxon>
        <taxon>Bacillota</taxon>
        <taxon>Clostridia</taxon>
        <taxon>Thermosediminibacterales</taxon>
        <taxon>Tepidanaerobacteraceae</taxon>
        <taxon>Tepidanaerobacter</taxon>
    </lineage>
</organism>